<accession>A0A6C0BH02</accession>
<sequence length="202" mass="24270">MNPFLWHFQRTQHLCVYQYFKTNPLPSTLFFPYVTKLTLIDCSRNGVSHLLFPERFPQLKQIQYLSGHPGIYDIHQRFPKSVSWVFPNRDYAFYNCMVQAGFGKKNNDLILSYIMGQKIKDKMYFDIHVPGYGYTDGDWYQTHMHQYFQNPQVLTLPSNELLPCKNDEQHHLDYLRRTAHPIQLYERYLLEQDFFAHIMKDS</sequence>
<protein>
    <submittedName>
        <fullName evidence="1">Uncharacterized protein</fullName>
    </submittedName>
</protein>
<reference evidence="1" key="1">
    <citation type="journal article" date="2020" name="Nature">
        <title>Giant virus diversity and host interactions through global metagenomics.</title>
        <authorList>
            <person name="Schulz F."/>
            <person name="Roux S."/>
            <person name="Paez-Espino D."/>
            <person name="Jungbluth S."/>
            <person name="Walsh D.A."/>
            <person name="Denef V.J."/>
            <person name="McMahon K.D."/>
            <person name="Konstantinidis K.T."/>
            <person name="Eloe-Fadrosh E.A."/>
            <person name="Kyrpides N.C."/>
            <person name="Woyke T."/>
        </authorList>
    </citation>
    <scope>NUCLEOTIDE SEQUENCE</scope>
    <source>
        <strain evidence="1">GVMAG-M-3300013004-44</strain>
    </source>
</reference>
<name>A0A6C0BH02_9ZZZZ</name>
<proteinExistence type="predicted"/>
<evidence type="ECO:0000313" key="1">
    <source>
        <dbReference type="EMBL" id="QHS91014.1"/>
    </source>
</evidence>
<dbReference type="EMBL" id="MN739154">
    <property type="protein sequence ID" value="QHS91014.1"/>
    <property type="molecule type" value="Genomic_DNA"/>
</dbReference>
<organism evidence="1">
    <name type="scientific">viral metagenome</name>
    <dbReference type="NCBI Taxonomy" id="1070528"/>
    <lineage>
        <taxon>unclassified sequences</taxon>
        <taxon>metagenomes</taxon>
        <taxon>organismal metagenomes</taxon>
    </lineage>
</organism>
<dbReference type="AlphaFoldDB" id="A0A6C0BH02"/>